<sequence length="174" mass="19153">MPSLKKHLQKHVPRCLAGLAVTKARFPIDERSDYFAAYALAQQETKIATAQVLGYLLGDYNPECQGELDFISPLRLRWPDGQETLAFDSAVHGYHGELGSAAKLHGAGPPTTFACPNCKRQEFEVTVQFDYGDAVVDLLDDEPKAPAQDFFTNILFAGKCCRCGSPTIILDMDL</sequence>
<name>A0A517Y7S1_9BACT</name>
<organism evidence="1 2">
    <name type="scientific">Anatilimnocola aggregata</name>
    <dbReference type="NCBI Taxonomy" id="2528021"/>
    <lineage>
        <taxon>Bacteria</taxon>
        <taxon>Pseudomonadati</taxon>
        <taxon>Planctomycetota</taxon>
        <taxon>Planctomycetia</taxon>
        <taxon>Pirellulales</taxon>
        <taxon>Pirellulaceae</taxon>
        <taxon>Anatilimnocola</taxon>
    </lineage>
</organism>
<evidence type="ECO:0000313" key="1">
    <source>
        <dbReference type="EMBL" id="QDU26192.1"/>
    </source>
</evidence>
<dbReference type="AlphaFoldDB" id="A0A517Y7S1"/>
<dbReference type="EMBL" id="CP036274">
    <property type="protein sequence ID" value="QDU26192.1"/>
    <property type="molecule type" value="Genomic_DNA"/>
</dbReference>
<gene>
    <name evidence="1" type="ORF">ETAA8_12670</name>
</gene>
<accession>A0A517Y7S1</accession>
<proteinExistence type="predicted"/>
<reference evidence="1 2" key="1">
    <citation type="submission" date="2019-02" db="EMBL/GenBank/DDBJ databases">
        <title>Deep-cultivation of Planctomycetes and their phenomic and genomic characterization uncovers novel biology.</title>
        <authorList>
            <person name="Wiegand S."/>
            <person name="Jogler M."/>
            <person name="Boedeker C."/>
            <person name="Pinto D."/>
            <person name="Vollmers J."/>
            <person name="Rivas-Marin E."/>
            <person name="Kohn T."/>
            <person name="Peeters S.H."/>
            <person name="Heuer A."/>
            <person name="Rast P."/>
            <person name="Oberbeckmann S."/>
            <person name="Bunk B."/>
            <person name="Jeske O."/>
            <person name="Meyerdierks A."/>
            <person name="Storesund J.E."/>
            <person name="Kallscheuer N."/>
            <person name="Luecker S."/>
            <person name="Lage O.M."/>
            <person name="Pohl T."/>
            <person name="Merkel B.J."/>
            <person name="Hornburger P."/>
            <person name="Mueller R.-W."/>
            <person name="Bruemmer F."/>
            <person name="Labrenz M."/>
            <person name="Spormann A.M."/>
            <person name="Op den Camp H."/>
            <person name="Overmann J."/>
            <person name="Amann R."/>
            <person name="Jetten M.S.M."/>
            <person name="Mascher T."/>
            <person name="Medema M.H."/>
            <person name="Devos D.P."/>
            <person name="Kaster A.-K."/>
            <person name="Ovreas L."/>
            <person name="Rohde M."/>
            <person name="Galperin M.Y."/>
            <person name="Jogler C."/>
        </authorList>
    </citation>
    <scope>NUCLEOTIDE SEQUENCE [LARGE SCALE GENOMIC DNA]</scope>
    <source>
        <strain evidence="1 2">ETA_A8</strain>
    </source>
</reference>
<protein>
    <submittedName>
        <fullName evidence="1">Uncharacterized protein</fullName>
    </submittedName>
</protein>
<evidence type="ECO:0000313" key="2">
    <source>
        <dbReference type="Proteomes" id="UP000315017"/>
    </source>
</evidence>
<dbReference type="OrthoDB" id="286334at2"/>
<keyword evidence="2" id="KW-1185">Reference proteome</keyword>
<dbReference type="KEGG" id="aagg:ETAA8_12670"/>
<dbReference type="RefSeq" id="WP_145086360.1">
    <property type="nucleotide sequence ID" value="NZ_CP036274.1"/>
</dbReference>
<dbReference type="Proteomes" id="UP000315017">
    <property type="component" value="Chromosome"/>
</dbReference>